<name>A0A0D9QMW5_PLAFR</name>
<feature type="region of interest" description="Disordered" evidence="1">
    <location>
        <begin position="1416"/>
        <end position="1457"/>
    </location>
</feature>
<organism evidence="3 4">
    <name type="scientific">Plasmodium fragile</name>
    <dbReference type="NCBI Taxonomy" id="5857"/>
    <lineage>
        <taxon>Eukaryota</taxon>
        <taxon>Sar</taxon>
        <taxon>Alveolata</taxon>
        <taxon>Apicomplexa</taxon>
        <taxon>Aconoidasida</taxon>
        <taxon>Haemosporida</taxon>
        <taxon>Plasmodiidae</taxon>
        <taxon>Plasmodium</taxon>
        <taxon>Plasmodium (Plasmodium)</taxon>
    </lineage>
</organism>
<evidence type="ECO:0000313" key="4">
    <source>
        <dbReference type="Proteomes" id="UP000054561"/>
    </source>
</evidence>
<accession>A0A0D9QMW5</accession>
<keyword evidence="2" id="KW-0812">Transmembrane</keyword>
<keyword evidence="4" id="KW-1185">Reference proteome</keyword>
<evidence type="ECO:0000256" key="2">
    <source>
        <dbReference type="SAM" id="Phobius"/>
    </source>
</evidence>
<dbReference type="Proteomes" id="UP000054561">
    <property type="component" value="Unassembled WGS sequence"/>
</dbReference>
<dbReference type="VEuPathDB" id="PlasmoDB:AK88_02221"/>
<dbReference type="EMBL" id="KQ001665">
    <property type="protein sequence ID" value="KJP88107.1"/>
    <property type="molecule type" value="Genomic_DNA"/>
</dbReference>
<evidence type="ECO:0000256" key="1">
    <source>
        <dbReference type="SAM" id="MobiDB-lite"/>
    </source>
</evidence>
<keyword evidence="2" id="KW-0472">Membrane</keyword>
<gene>
    <name evidence="3" type="ORF">AK88_02221</name>
</gene>
<reference evidence="3 4" key="1">
    <citation type="submission" date="2014-03" db="EMBL/GenBank/DDBJ databases">
        <title>The Genome Sequence of Plasmodium fragile nilgiri.</title>
        <authorList>
            <consortium name="The Broad Institute Genomics Platform"/>
            <consortium name="The Broad Institute Genome Sequencing Center for Infectious Disease"/>
            <person name="Neafsey D."/>
            <person name="Duraisingh M."/>
            <person name="Young S.K."/>
            <person name="Zeng Q."/>
            <person name="Gargeya S."/>
            <person name="Abouelleil A."/>
            <person name="Alvarado L."/>
            <person name="Chapman S.B."/>
            <person name="Gainer-Dewar J."/>
            <person name="Goldberg J."/>
            <person name="Griggs A."/>
            <person name="Gujja S."/>
            <person name="Hansen M."/>
            <person name="Howarth C."/>
            <person name="Imamovic A."/>
            <person name="Larimer J."/>
            <person name="Pearson M."/>
            <person name="Poon T.W."/>
            <person name="Priest M."/>
            <person name="Roberts A."/>
            <person name="Saif S."/>
            <person name="Shea T."/>
            <person name="Sykes S."/>
            <person name="Wortman J."/>
            <person name="Nusbaum C."/>
            <person name="Birren B."/>
        </authorList>
    </citation>
    <scope>NUCLEOTIDE SEQUENCE [LARGE SCALE GENOMIC DNA]</scope>
    <source>
        <strain evidence="4">nilgiri</strain>
    </source>
</reference>
<feature type="transmembrane region" description="Helical" evidence="2">
    <location>
        <begin position="1830"/>
        <end position="1851"/>
    </location>
</feature>
<dbReference type="OMA" id="RKNGRIW"/>
<protein>
    <submittedName>
        <fullName evidence="3">Uncharacterized protein</fullName>
    </submittedName>
</protein>
<sequence>MKTFALLHKLQVHTLALQEDEREGVCFFSLCVSNGFVYVGSTNGRIFLFKRRGRCLFEPVLFHSVIRSHTSGIVTKIFALERLHLLIHGTDKGGIYVLGSKKLVRRKCLSMAKGKKDRVRKLVSHFHKGAITSINCVVQEDARYRRGRSGRSCNGETLYVFVGDQQGVLSCIVLKKKGSRLRSEANILLIDKTNGPISHIEIERDIILVTCERVNVIMNVHDVIEKKKANFSTIGKKENKSYYRSVFCTAKGGKGYPCILSLRKNGRVWLSHGERVINTLVFYYSSVYFFYLLFFKTGVSGGHRPSSGGPSFPFHVYQKELIKNVHFTTLLRTILKKFTNFLLPLRPNANVCYRIDRDHFVLFELDNPFLSFPSGSPDARAGKLPTNDEQENLAQLKKDINLIRNFIEEEMENGREVGKEDKLSGEKTKFLSFLMDNLDDAENILRRIKSKKIMVINIKSIEMEDMVDLHVGSLSWGCSDMTEQAQWCETHGTSNKIAHMLGKEEGEGKQGMIPCGKTNLGLSPKKEDTKQCVSPKESIHNGDTPSPNEPSKGNETENKTHIRRNTCSKYFPPNQIIDSVKWKKKIFLLYFNPNMKNDFYVSKNISEVFFSPYNVVPRGGVQEVEENEGEGKAQEGTHFYLCEVHTEDNFKLAKYLSNEIENVTHLERYSFHMLLFYVSHFFDYINAKRETLDANFLFHVDKDLVPVEEAKGVDDQINNVLLKNIEAAKRNIKDSLYMTQKMKTTGSDLITDNNYVQGVDFLGSVYTPVNPAYLHVNVRKAKKLYSRMRSAVVKYMPVFYEVITCEVFPEMAQNGHLRYVNDFNLTTCVTLIRNTPHLLFQFLHYFHIFVYLEVVITSFIHRENYCFRKFPMYVPERRLGGAENTLTPRAHGHDHAYTEVGVAQGGTVNRLTSYAVVQVRGADSNFNLFPHQFANITGGTNVVKPHAGGPSGKIGYDAFVDVCGGCSKKRHHLFTARGETYPGGFSFDGGNTFDIFDHLLFVMEGWSKKGSAVRERLTGGVSLPMHVSHLSKEELFFECNRRISREGSVRNVPPLMHTLYVYRRWKRGILAKSGERFEWRRRPRKKVRRRMLPQMSRVTRLFEGIVPTNLSPHAHHEYVEQKQLLKNGQNYCTQFEEQKGKSPPFQGDLRDEKIQRQQNKLRKLVNLRKLLKTYMENATYKKGILKNQMKIQDFLKCTARLYFYRKVTEGVYIVNLNEYRQIYECLVLYHLFVNLFETEIVLFLLHSNCKVKMGVTNSDDRGSGILCSTSCREEGDHQNGVVKIVGNKQMKFFQKWNEHIIRNNILLMDILFGFYYNSEGSTNANLKSFMRKFCNFRYLAEYISYVSGGEAKGEMMKGVGDHVPNGTSLLFSLDEAARKGSDVDMHARCLFSNSHGGGLSRACIVEKRLDWSRAQQSGSTQEVASQPHGKPSTVHNSYHLPDNVGEKKGGRKHLKKAKRETYRLHVETFLRVYIHLDKKHRCTKRQRGVSVFLFFKNIDVYNFVRIVYLLCREKCHHELPLCAGRAGHTNGELFRKQQPMLNSRQVSAHIRDILHKYEESSGLKKVNRAFRAFVNDLMVGEGTDEPYLEILNQRSVELCVQYVRHLIKGKTACQHSPGKKKKMSLLVCKLAHLLRMLNWTKALSALLDLYRSLSCEVFFFTLLLERHSSELGGRALHLLHKNYSTLLKKNQSYEDVVMHMLLHVGRNSGHYFSIMIMTILKYFFENFFFLKNVCVSLEDVMTKRYSSLFLCFFKNGMFKRECIFSPNLFKSFHTSDSFFFSGYSFVKYLFKCCYKYMNFQSDNFLIVLNNLLYDHFVKLFHFFQVSCSSFLHVHFSFFLLISYFYVGYYAYVYPLLRFFGDAFCALLPKLKILNCKKWEPQSCVLTEEQDDEEEEAHGTGHKNDTKFFSQVKWQKDVVNPSEESLLHSVDYLANFFFAVLIKFLCEVNHKVCSKDVDLVIHNTGKNEEVYFKASEFLNNFYGSCELVSSRCGENGLGKTFHKQDAVTCRRKNISVQIYDRRGKAHTIVEMLNSFFGVLCCLQSIKLSLKKGRPVFVRTNRHYRKYLLGIICGLFGGVSEGSGEGYRCKEASGRSTIGTPCGNRGFQLDRFAQKERSLSVLTCVLCIAHFVSHFKHIKGEIIRKFIFMLDYFLANQDSPNFQQQHWGYTPQKNIHQIYKTIITNLPTRVLPVK</sequence>
<keyword evidence="2" id="KW-1133">Transmembrane helix</keyword>
<dbReference type="OrthoDB" id="372550at2759"/>
<dbReference type="GeneID" id="24267535"/>
<dbReference type="RefSeq" id="XP_012335278.1">
    <property type="nucleotide sequence ID" value="XM_012479855.1"/>
</dbReference>
<feature type="region of interest" description="Disordered" evidence="1">
    <location>
        <begin position="518"/>
        <end position="565"/>
    </location>
</feature>
<feature type="compositionally biased region" description="Polar residues" evidence="1">
    <location>
        <begin position="541"/>
        <end position="551"/>
    </location>
</feature>
<proteinExistence type="predicted"/>
<evidence type="ECO:0000313" key="3">
    <source>
        <dbReference type="EMBL" id="KJP88107.1"/>
    </source>
</evidence>